<accession>A0ABR9TCB3</accession>
<feature type="transmembrane region" description="Helical" evidence="1">
    <location>
        <begin position="73"/>
        <end position="91"/>
    </location>
</feature>
<dbReference type="InterPro" id="IPR003593">
    <property type="entry name" value="AAA+_ATPase"/>
</dbReference>
<sequence>MNNKKHNNLGFIYFLLLLGLLIVFREPLANLIDTMLVKPIFSKVSSSLATDLAILSSLTIMICLLWDNKDHKWIIKCLGTLLILFAIYRFGNYWSYTLSYLLGNTHLAYIDLTAIFVSILFGRHWYLLCARQHDQGENTAANSGFIEDNSIETEEHDTYERSQIAKQIANQILGTKNTRSFAIGITGVYGSGKTSFINLITNALEKETHPPLIINFNPWNAETTADLQKLFFDELSISLGKEDSALSSHLYNYYRRLNGKSTFVGNLVNNLRDVSVIFNRDLDDEKKKINDMMIALSRKIIIVIDDLDRLHNEEVIEVLRLIRNTANFGNITYIVAYDKRYVEESLKKLNKRSYKNYLDKIFQIEIPLPKAESYLIANALIKHLEQIVRPNELSYVRDQFINLNFDSEYEEAISAAFNSHRDIVRFVNSFSIAYEMISEEVDFVQLLYIQILKFRYPIAYDTLYDRRKEVLINSSSTFIYNQTYSLRKISENRDAEYTILDILKDDLNLYDLTQVKYILNHLFALNLTLHDKYKTRTITNPAVFELFFTSRISSVGLSERGFVKHMLGDVTLINPYIDNQLEKGFSTQLTHRILKMNIQDFIDRDHYENIAYAFIQKIIPAYINEKGMQESIVSGFISTHLDQWEQIVNKYYDRSIDAHSRHVSKLLSFHEEAYLFISELARKMILRKEDMRQEDRNIISIEFFLDKQLKSLTAGVDSNSQIISPEVTWMFWGIRRYYRNDNEDQSKENFDDTWEIHPKAVKILYDKLNERDLKHLLQSLISRDMYNEDRYVLHAKLIKDTFRNILELRRIVNINDHTAQEIKKEFLGFLWQYEQNSGSSVKSTFEHLEIN</sequence>
<keyword evidence="1" id="KW-0812">Transmembrane</keyword>
<evidence type="ECO:0000313" key="4">
    <source>
        <dbReference type="Proteomes" id="UP000618319"/>
    </source>
</evidence>
<keyword evidence="1" id="KW-0472">Membrane</keyword>
<dbReference type="InterPro" id="IPR052754">
    <property type="entry name" value="NTPase_KAP_P-loop"/>
</dbReference>
<dbReference type="PANTHER" id="PTHR22674">
    <property type="entry name" value="NTPASE, KAP FAMILY P-LOOP DOMAIN-CONTAINING 1"/>
    <property type="match status" value="1"/>
</dbReference>
<proteinExistence type="predicted"/>
<dbReference type="PANTHER" id="PTHR22674:SF6">
    <property type="entry name" value="NTPASE KAP FAMILY P-LOOP DOMAIN-CONTAINING PROTEIN 1"/>
    <property type="match status" value="1"/>
</dbReference>
<dbReference type="EMBL" id="PSKQ01000024">
    <property type="protein sequence ID" value="MBE8722704.1"/>
    <property type="molecule type" value="Genomic_DNA"/>
</dbReference>
<feature type="transmembrane region" description="Helical" evidence="1">
    <location>
        <begin position="49"/>
        <end position="66"/>
    </location>
</feature>
<dbReference type="InterPro" id="IPR011646">
    <property type="entry name" value="KAP_P-loop"/>
</dbReference>
<feature type="domain" description="AAA+ ATPase" evidence="2">
    <location>
        <begin position="179"/>
        <end position="368"/>
    </location>
</feature>
<protein>
    <recommendedName>
        <fullName evidence="2">AAA+ ATPase domain-containing protein</fullName>
    </recommendedName>
</protein>
<feature type="transmembrane region" description="Helical" evidence="1">
    <location>
        <begin position="97"/>
        <end position="121"/>
    </location>
</feature>
<evidence type="ECO:0000256" key="1">
    <source>
        <dbReference type="SAM" id="Phobius"/>
    </source>
</evidence>
<reference evidence="3 4" key="1">
    <citation type="submission" date="2018-02" db="EMBL/GenBank/DDBJ databases">
        <title>Sphingobacterium KA21.</title>
        <authorList>
            <person name="Vasarhelyi B.M."/>
            <person name="Deshmukh S."/>
            <person name="Balint B."/>
            <person name="Kukolya J."/>
        </authorList>
    </citation>
    <scope>NUCLEOTIDE SEQUENCE [LARGE SCALE GENOMIC DNA]</scope>
    <source>
        <strain evidence="3 4">Ka21</strain>
    </source>
</reference>
<evidence type="ECO:0000259" key="2">
    <source>
        <dbReference type="SMART" id="SM00382"/>
    </source>
</evidence>
<dbReference type="SMART" id="SM00382">
    <property type="entry name" value="AAA"/>
    <property type="match status" value="1"/>
</dbReference>
<keyword evidence="4" id="KW-1185">Reference proteome</keyword>
<dbReference type="SUPFAM" id="SSF52540">
    <property type="entry name" value="P-loop containing nucleoside triphosphate hydrolases"/>
    <property type="match status" value="1"/>
</dbReference>
<keyword evidence="1" id="KW-1133">Transmembrane helix</keyword>
<comment type="caution">
    <text evidence="3">The sequence shown here is derived from an EMBL/GenBank/DDBJ whole genome shotgun (WGS) entry which is preliminary data.</text>
</comment>
<dbReference type="InterPro" id="IPR027417">
    <property type="entry name" value="P-loop_NTPase"/>
</dbReference>
<evidence type="ECO:0000313" key="3">
    <source>
        <dbReference type="EMBL" id="MBE8722704.1"/>
    </source>
</evidence>
<organism evidence="3 4">
    <name type="scientific">Sphingobacterium pedocola</name>
    <dbReference type="NCBI Taxonomy" id="2082722"/>
    <lineage>
        <taxon>Bacteria</taxon>
        <taxon>Pseudomonadati</taxon>
        <taxon>Bacteroidota</taxon>
        <taxon>Sphingobacteriia</taxon>
        <taxon>Sphingobacteriales</taxon>
        <taxon>Sphingobacteriaceae</taxon>
        <taxon>Sphingobacterium</taxon>
    </lineage>
</organism>
<dbReference type="RefSeq" id="WP_196939094.1">
    <property type="nucleotide sequence ID" value="NZ_MU158689.1"/>
</dbReference>
<gene>
    <name evidence="3" type="ORF">C4F40_18435</name>
</gene>
<name>A0ABR9TCB3_9SPHI</name>
<dbReference type="Proteomes" id="UP000618319">
    <property type="component" value="Unassembled WGS sequence"/>
</dbReference>
<dbReference type="Gene3D" id="3.40.50.300">
    <property type="entry name" value="P-loop containing nucleotide triphosphate hydrolases"/>
    <property type="match status" value="1"/>
</dbReference>
<dbReference type="Pfam" id="PF07693">
    <property type="entry name" value="KAP_NTPase"/>
    <property type="match status" value="1"/>
</dbReference>